<dbReference type="PANTHER" id="PTHR30126:SF97">
    <property type="entry name" value="HTH-TYPE TRANSCRIPTIONAL REGULATOR ABGR"/>
    <property type="match status" value="1"/>
</dbReference>
<keyword evidence="4" id="KW-0804">Transcription</keyword>
<evidence type="ECO:0000256" key="4">
    <source>
        <dbReference type="ARBA" id="ARBA00023163"/>
    </source>
</evidence>
<dbReference type="InterPro" id="IPR036390">
    <property type="entry name" value="WH_DNA-bd_sf"/>
</dbReference>
<dbReference type="InterPro" id="IPR005119">
    <property type="entry name" value="LysR_subst-bd"/>
</dbReference>
<dbReference type="SUPFAM" id="SSF46785">
    <property type="entry name" value="Winged helix' DNA-binding domain"/>
    <property type="match status" value="1"/>
</dbReference>
<dbReference type="Gene3D" id="3.40.190.10">
    <property type="entry name" value="Periplasmic binding protein-like II"/>
    <property type="match status" value="2"/>
</dbReference>
<keyword evidence="3" id="KW-0238">DNA-binding</keyword>
<comment type="caution">
    <text evidence="6">The sequence shown here is derived from an EMBL/GenBank/DDBJ whole genome shotgun (WGS) entry which is preliminary data.</text>
</comment>
<comment type="similarity">
    <text evidence="1">Belongs to the LysR transcriptional regulatory family.</text>
</comment>
<dbReference type="InterPro" id="IPR000847">
    <property type="entry name" value="LysR_HTH_N"/>
</dbReference>
<dbReference type="Gene3D" id="1.10.10.10">
    <property type="entry name" value="Winged helix-like DNA-binding domain superfamily/Winged helix DNA-binding domain"/>
    <property type="match status" value="1"/>
</dbReference>
<dbReference type="EMBL" id="JAPWIJ010000020">
    <property type="protein sequence ID" value="MCZ4522213.1"/>
    <property type="molecule type" value="Genomic_DNA"/>
</dbReference>
<dbReference type="InterPro" id="IPR036388">
    <property type="entry name" value="WH-like_DNA-bd_sf"/>
</dbReference>
<dbReference type="Proteomes" id="UP001081071">
    <property type="component" value="Unassembled WGS sequence"/>
</dbReference>
<evidence type="ECO:0000256" key="2">
    <source>
        <dbReference type="ARBA" id="ARBA00023015"/>
    </source>
</evidence>
<dbReference type="SUPFAM" id="SSF53850">
    <property type="entry name" value="Periplasmic binding protein-like II"/>
    <property type="match status" value="1"/>
</dbReference>
<dbReference type="PANTHER" id="PTHR30126">
    <property type="entry name" value="HTH-TYPE TRANSCRIPTIONAL REGULATOR"/>
    <property type="match status" value="1"/>
</dbReference>
<feature type="domain" description="HTH lysR-type" evidence="5">
    <location>
        <begin position="2"/>
        <end position="59"/>
    </location>
</feature>
<accession>A0ABT4MN04</accession>
<dbReference type="Pfam" id="PF03466">
    <property type="entry name" value="LysR_substrate"/>
    <property type="match status" value="1"/>
</dbReference>
<dbReference type="PRINTS" id="PR00039">
    <property type="entry name" value="HTHLYSR"/>
</dbReference>
<dbReference type="RefSeq" id="WP_269608648.1">
    <property type="nucleotide sequence ID" value="NZ_JAPWIJ010000020.1"/>
</dbReference>
<name>A0ABT4MN04_9NOCA</name>
<evidence type="ECO:0000313" key="6">
    <source>
        <dbReference type="EMBL" id="MCZ4522213.1"/>
    </source>
</evidence>
<sequence>MLDLHRLMLLREVKLRGSMTAAARELSYSHSAISQQLAQLERETGVVLLERVGRNVQLTTAGEELVRNTHAIMAAVERAESDLATSHRHPRGVLRVAAFATISRNVLPTAMVELAQTHPGIEIRLRLAAPEAAAVLLTSRQVDAVLTDTYPGVEQLSSGGLHVTTLGTDPVRGYLPDPSSDGDIERVRDVRWTMEPSSAASAQWAVRVCRERGFEPLIAHESTDLLFHVRMVERGLAAAFLPDMAVREFSSGLVPSNWLPTDQHRSMHLVVREGSEGHPATVAFRVAVMNALRVFGH</sequence>
<evidence type="ECO:0000256" key="1">
    <source>
        <dbReference type="ARBA" id="ARBA00009437"/>
    </source>
</evidence>
<gene>
    <name evidence="6" type="ORF">O4220_27130</name>
</gene>
<proteinExistence type="inferred from homology"/>
<evidence type="ECO:0000256" key="3">
    <source>
        <dbReference type="ARBA" id="ARBA00023125"/>
    </source>
</evidence>
<dbReference type="PROSITE" id="PS50931">
    <property type="entry name" value="HTH_LYSR"/>
    <property type="match status" value="1"/>
</dbReference>
<protein>
    <submittedName>
        <fullName evidence="6">LysR family transcriptional regulator</fullName>
    </submittedName>
</protein>
<organism evidence="6 7">
    <name type="scientific">Rhodococcus ruber</name>
    <dbReference type="NCBI Taxonomy" id="1830"/>
    <lineage>
        <taxon>Bacteria</taxon>
        <taxon>Bacillati</taxon>
        <taxon>Actinomycetota</taxon>
        <taxon>Actinomycetes</taxon>
        <taxon>Mycobacteriales</taxon>
        <taxon>Nocardiaceae</taxon>
        <taxon>Rhodococcus</taxon>
    </lineage>
</organism>
<evidence type="ECO:0000259" key="5">
    <source>
        <dbReference type="PROSITE" id="PS50931"/>
    </source>
</evidence>
<evidence type="ECO:0000313" key="7">
    <source>
        <dbReference type="Proteomes" id="UP001081071"/>
    </source>
</evidence>
<dbReference type="Pfam" id="PF00126">
    <property type="entry name" value="HTH_1"/>
    <property type="match status" value="1"/>
</dbReference>
<keyword evidence="2" id="KW-0805">Transcription regulation</keyword>
<keyword evidence="7" id="KW-1185">Reference proteome</keyword>
<reference evidence="6" key="1">
    <citation type="submission" date="2022-12" db="EMBL/GenBank/DDBJ databases">
        <authorList>
            <person name="Krivoruchko A.V."/>
            <person name="Elkin A."/>
        </authorList>
    </citation>
    <scope>NUCLEOTIDE SEQUENCE</scope>
    <source>
        <strain evidence="6">IEGM 1391</strain>
    </source>
</reference>